<dbReference type="Gene3D" id="1.20.1260.10">
    <property type="match status" value="1"/>
</dbReference>
<dbReference type="Gene3D" id="3.90.25.10">
    <property type="entry name" value="UDP-galactose 4-epimerase, domain 1"/>
    <property type="match status" value="1"/>
</dbReference>
<dbReference type="InterPro" id="IPR045312">
    <property type="entry name" value="PCBER-like"/>
</dbReference>
<keyword evidence="1" id="KW-0521">NADP</keyword>
<dbReference type="Proteomes" id="UP000053095">
    <property type="component" value="Unassembled WGS sequence"/>
</dbReference>
<dbReference type="PANTHER" id="PTHR47706:SF9">
    <property type="entry name" value="NMRA-LIKE DOMAIN-CONTAINING PROTEIN-RELATED"/>
    <property type="match status" value="1"/>
</dbReference>
<protein>
    <recommendedName>
        <fullName evidence="7">NmrA-like domain-containing protein</fullName>
    </recommendedName>
</protein>
<dbReference type="GO" id="GO:0016491">
    <property type="term" value="F:oxidoreductase activity"/>
    <property type="evidence" value="ECO:0007669"/>
    <property type="project" value="UniProtKB-KW"/>
</dbReference>
<evidence type="ECO:0008006" key="7">
    <source>
        <dbReference type="Google" id="ProtNLM"/>
    </source>
</evidence>
<dbReference type="Gene3D" id="3.40.50.720">
    <property type="entry name" value="NAD(P)-binding Rossmann-like Domain"/>
    <property type="match status" value="1"/>
</dbReference>
<evidence type="ECO:0000259" key="3">
    <source>
        <dbReference type="Pfam" id="PF00210"/>
    </source>
</evidence>
<dbReference type="SUPFAM" id="SSF51735">
    <property type="entry name" value="NAD(P)-binding Rossmann-fold domains"/>
    <property type="match status" value="1"/>
</dbReference>
<dbReference type="InterPro" id="IPR012347">
    <property type="entry name" value="Ferritin-like"/>
</dbReference>
<feature type="domain" description="Ferritin/DPS" evidence="3">
    <location>
        <begin position="306"/>
        <end position="410"/>
    </location>
</feature>
<feature type="domain" description="NmrA-like" evidence="4">
    <location>
        <begin position="7"/>
        <end position="241"/>
    </location>
</feature>
<evidence type="ECO:0000256" key="2">
    <source>
        <dbReference type="ARBA" id="ARBA00023002"/>
    </source>
</evidence>
<dbReference type="InterPro" id="IPR008331">
    <property type="entry name" value="Ferritin_DPS_dom"/>
</dbReference>
<keyword evidence="6" id="KW-1185">Reference proteome</keyword>
<dbReference type="InterPro" id="IPR009078">
    <property type="entry name" value="Ferritin-like_SF"/>
</dbReference>
<dbReference type="SUPFAM" id="SSF47240">
    <property type="entry name" value="Ferritin-like"/>
    <property type="match status" value="1"/>
</dbReference>
<evidence type="ECO:0000256" key="1">
    <source>
        <dbReference type="ARBA" id="ARBA00022857"/>
    </source>
</evidence>
<dbReference type="PANTHER" id="PTHR47706">
    <property type="entry name" value="NMRA-LIKE FAMILY PROTEIN"/>
    <property type="match status" value="1"/>
</dbReference>
<gene>
    <name evidence="5" type="ORF">TCE0_015f02099</name>
</gene>
<dbReference type="InterPro" id="IPR051609">
    <property type="entry name" value="NmrA/Isoflavone_reductase-like"/>
</dbReference>
<evidence type="ECO:0000313" key="6">
    <source>
        <dbReference type="Proteomes" id="UP000053095"/>
    </source>
</evidence>
<dbReference type="CDD" id="cd05259">
    <property type="entry name" value="PCBER_SDR_a"/>
    <property type="match status" value="1"/>
</dbReference>
<evidence type="ECO:0000313" key="5">
    <source>
        <dbReference type="EMBL" id="GAM34489.1"/>
    </source>
</evidence>
<keyword evidence="2" id="KW-0560">Oxidoreductase</keyword>
<dbReference type="GO" id="GO:0008199">
    <property type="term" value="F:ferric iron binding"/>
    <property type="evidence" value="ECO:0007669"/>
    <property type="project" value="InterPro"/>
</dbReference>
<dbReference type="InterPro" id="IPR036291">
    <property type="entry name" value="NAD(P)-bd_dom_sf"/>
</dbReference>
<organism evidence="5 6">
    <name type="scientific">Talaromyces pinophilus</name>
    <name type="common">Penicillium pinophilum</name>
    <dbReference type="NCBI Taxonomy" id="128442"/>
    <lineage>
        <taxon>Eukaryota</taxon>
        <taxon>Fungi</taxon>
        <taxon>Dikarya</taxon>
        <taxon>Ascomycota</taxon>
        <taxon>Pezizomycotina</taxon>
        <taxon>Eurotiomycetes</taxon>
        <taxon>Eurotiomycetidae</taxon>
        <taxon>Eurotiales</taxon>
        <taxon>Trichocomaceae</taxon>
        <taxon>Talaromyces</taxon>
        <taxon>Talaromyces sect. Talaromyces</taxon>
    </lineage>
</organism>
<proteinExistence type="predicted"/>
<sequence>MPSPLRNVVLIGASGDIGRMILDSLVESELFNVTVLTTGLKATTYPPTVQVRKSDFSDRELESAFTGQDVVISVVGIAALTDQKRYIDIAVKVGVKHFMPSEFGANASNDAVLELLTIFQGKREVQEYLKTKESDHFSWTALGTSILLDWSLASGICGYYIDSHTATIWDDGNKPFTMITAKQMGQAVISILQHPEKAANQYLLVASLVTTQNEILAALEKATASKWTVIHTTTEEMLREATERISKGDFEAFFTMGGASMYATKEGLGSDYTKEEKFANDLLGLKMERLEDIVNEATGSSKRLWERSAWECLKDMNWLERYLVTRGGRSKPTNIEAPKYEWPDSPVEPVGPCREAITVQRKLFDDLQRLCALAEKHQDTALVTALENRYLRKHAKHLKNLGDLVEQVARVSKQHGLGLYILDKELRHSNGCIPWQSLNDPDTHLEKVSVLTTKLSEGLLLHPHAAHHESAKAPGH</sequence>
<comment type="caution">
    <text evidence="5">The sequence shown here is derived from an EMBL/GenBank/DDBJ whole genome shotgun (WGS) entry which is preliminary data.</text>
</comment>
<dbReference type="Pfam" id="PF05368">
    <property type="entry name" value="NmrA"/>
    <property type="match status" value="1"/>
</dbReference>
<reference evidence="6" key="1">
    <citation type="journal article" date="2015" name="Genome Announc.">
        <title>Draft genome sequence of Talaromyces cellulolyticus strain Y-94, a source of lignocellulosic biomass-degrading enzymes.</title>
        <authorList>
            <person name="Fujii T."/>
            <person name="Koike H."/>
            <person name="Sawayama S."/>
            <person name="Yano S."/>
            <person name="Inoue H."/>
        </authorList>
    </citation>
    <scope>NUCLEOTIDE SEQUENCE [LARGE SCALE GENOMIC DNA]</scope>
    <source>
        <strain evidence="6">Y-94</strain>
    </source>
</reference>
<dbReference type="Pfam" id="PF00210">
    <property type="entry name" value="Ferritin"/>
    <property type="match status" value="1"/>
</dbReference>
<dbReference type="AlphaFoldDB" id="A0A6V8H1G5"/>
<evidence type="ECO:0000259" key="4">
    <source>
        <dbReference type="Pfam" id="PF05368"/>
    </source>
</evidence>
<dbReference type="EMBL" id="DF933811">
    <property type="protein sequence ID" value="GAM34489.1"/>
    <property type="molecule type" value="Genomic_DNA"/>
</dbReference>
<name>A0A6V8H1G5_TALPI</name>
<accession>A0A6V8H1G5</accession>
<dbReference type="InterPro" id="IPR008030">
    <property type="entry name" value="NmrA-like"/>
</dbReference>